<accession>A0A9X0AV05</accession>
<reference evidence="1" key="1">
    <citation type="submission" date="2022-11" db="EMBL/GenBank/DDBJ databases">
        <title>Genome Resource of Sclerotinia nivalis Strain SnTB1, a Plant Pathogen Isolated from American Ginseng.</title>
        <authorList>
            <person name="Fan S."/>
        </authorList>
    </citation>
    <scope>NUCLEOTIDE SEQUENCE</scope>
    <source>
        <strain evidence="1">SnTB1</strain>
    </source>
</reference>
<evidence type="ECO:0000313" key="2">
    <source>
        <dbReference type="Proteomes" id="UP001152300"/>
    </source>
</evidence>
<proteinExistence type="predicted"/>
<gene>
    <name evidence="1" type="ORF">OCU04_003103</name>
</gene>
<comment type="caution">
    <text evidence="1">The sequence shown here is derived from an EMBL/GenBank/DDBJ whole genome shotgun (WGS) entry which is preliminary data.</text>
</comment>
<dbReference type="AlphaFoldDB" id="A0A9X0AV05"/>
<organism evidence="1 2">
    <name type="scientific">Sclerotinia nivalis</name>
    <dbReference type="NCBI Taxonomy" id="352851"/>
    <lineage>
        <taxon>Eukaryota</taxon>
        <taxon>Fungi</taxon>
        <taxon>Dikarya</taxon>
        <taxon>Ascomycota</taxon>
        <taxon>Pezizomycotina</taxon>
        <taxon>Leotiomycetes</taxon>
        <taxon>Helotiales</taxon>
        <taxon>Sclerotiniaceae</taxon>
        <taxon>Sclerotinia</taxon>
    </lineage>
</organism>
<dbReference type="EMBL" id="JAPEIS010000002">
    <property type="protein sequence ID" value="KAJ8069449.1"/>
    <property type="molecule type" value="Genomic_DNA"/>
</dbReference>
<name>A0A9X0AV05_9HELO</name>
<sequence>MILPVLTCFKRWRTFPTMSVGNIWLLKQWCVESSFMNRSFFLVMTTLGEWEGRRDELWMRRNRDVKEIWIQQLGKFKEYARFMKAFPWTNAYMKVFVTEG</sequence>
<protein>
    <submittedName>
        <fullName evidence="1">Uncharacterized protein</fullName>
    </submittedName>
</protein>
<evidence type="ECO:0000313" key="1">
    <source>
        <dbReference type="EMBL" id="KAJ8069449.1"/>
    </source>
</evidence>
<dbReference type="Proteomes" id="UP001152300">
    <property type="component" value="Unassembled WGS sequence"/>
</dbReference>
<keyword evidence="2" id="KW-1185">Reference proteome</keyword>